<reference evidence="2 3" key="1">
    <citation type="submission" date="2019-02" db="EMBL/GenBank/DDBJ databases">
        <title>Deep-cultivation of Planctomycetes and their phenomic and genomic characterization uncovers novel biology.</title>
        <authorList>
            <person name="Wiegand S."/>
            <person name="Jogler M."/>
            <person name="Boedeker C."/>
            <person name="Pinto D."/>
            <person name="Vollmers J."/>
            <person name="Rivas-Marin E."/>
            <person name="Kohn T."/>
            <person name="Peeters S.H."/>
            <person name="Heuer A."/>
            <person name="Rast P."/>
            <person name="Oberbeckmann S."/>
            <person name="Bunk B."/>
            <person name="Jeske O."/>
            <person name="Meyerdierks A."/>
            <person name="Storesund J.E."/>
            <person name="Kallscheuer N."/>
            <person name="Luecker S."/>
            <person name="Lage O.M."/>
            <person name="Pohl T."/>
            <person name="Merkel B.J."/>
            <person name="Hornburger P."/>
            <person name="Mueller R.-W."/>
            <person name="Bruemmer F."/>
            <person name="Labrenz M."/>
            <person name="Spormann A.M."/>
            <person name="Op den Camp H."/>
            <person name="Overmann J."/>
            <person name="Amann R."/>
            <person name="Jetten M.S.M."/>
            <person name="Mascher T."/>
            <person name="Medema M.H."/>
            <person name="Devos D.P."/>
            <person name="Kaster A.-K."/>
            <person name="Ovreas L."/>
            <person name="Rohde M."/>
            <person name="Galperin M.Y."/>
            <person name="Jogler C."/>
        </authorList>
    </citation>
    <scope>NUCLEOTIDE SEQUENCE [LARGE SCALE GENOMIC DNA]</scope>
    <source>
        <strain evidence="2 3">Pan265</strain>
    </source>
</reference>
<dbReference type="AlphaFoldDB" id="A0A518BX27"/>
<evidence type="ECO:0000256" key="1">
    <source>
        <dbReference type="SAM" id="Phobius"/>
    </source>
</evidence>
<evidence type="ECO:0008006" key="4">
    <source>
        <dbReference type="Google" id="ProtNLM"/>
    </source>
</evidence>
<dbReference type="OrthoDB" id="178890at2"/>
<accession>A0A518BX27</accession>
<dbReference type="KEGG" id="mcad:Pan265_13440"/>
<dbReference type="PANTHER" id="PTHR43649">
    <property type="entry name" value="ARABINOSE-BINDING PROTEIN-RELATED"/>
    <property type="match status" value="1"/>
</dbReference>
<dbReference type="EMBL" id="CP036280">
    <property type="protein sequence ID" value="QDU71494.1"/>
    <property type="molecule type" value="Genomic_DNA"/>
</dbReference>
<name>A0A518BX27_9BACT</name>
<keyword evidence="1" id="KW-1133">Transmembrane helix</keyword>
<dbReference type="RefSeq" id="WP_145445641.1">
    <property type="nucleotide sequence ID" value="NZ_CP036280.1"/>
</dbReference>
<protein>
    <recommendedName>
        <fullName evidence="4">Extracellular solute-binding protein</fullName>
    </recommendedName>
</protein>
<keyword evidence="3" id="KW-1185">Reference proteome</keyword>
<evidence type="ECO:0000313" key="2">
    <source>
        <dbReference type="EMBL" id="QDU71494.1"/>
    </source>
</evidence>
<gene>
    <name evidence="2" type="ORF">Pan265_13440</name>
</gene>
<dbReference type="PANTHER" id="PTHR43649:SF12">
    <property type="entry name" value="DIACETYLCHITOBIOSE BINDING PROTEIN DASA"/>
    <property type="match status" value="1"/>
</dbReference>
<keyword evidence="1" id="KW-0472">Membrane</keyword>
<dbReference type="InterPro" id="IPR050490">
    <property type="entry name" value="Bact_solute-bd_prot1"/>
</dbReference>
<dbReference type="Gene3D" id="3.40.190.10">
    <property type="entry name" value="Periplasmic binding protein-like II"/>
    <property type="match status" value="1"/>
</dbReference>
<evidence type="ECO:0000313" key="3">
    <source>
        <dbReference type="Proteomes" id="UP000320386"/>
    </source>
</evidence>
<keyword evidence="1" id="KW-0812">Transmembrane</keyword>
<sequence>MRWIKTLLHPNTIGLLIVIAGFVISASRVMMLSMESGEGPLQDDGSVVIRIAHWQLEPGYREALQAIIDDYEALPRVKAAGVKVRQLAVTERVYAQFLNTHIISGTAPDICERGQARMTMGNYTAKYFEPLGDRVQRPNPYNAPEYLPPDLDAALAEALSTGPWRDTFVDGMQGGWDDRLQDYYAAPSAFWGPLRVYLNRGLLAEGMTYLGGALAAEPRPVWLRDALAERYVSDDEAFRDWVVSGSAPDTFGRLLMLSRAVTAMASETGRSKLVPISGSSYSARWMYSYYIAPFTHRYAGRMDVNMDSAISRDEQCAAWSDAVWRMDDRPMRDYLESMEAISRGFPPGFLGLDREQSIRRFLLENAAMLFTGGWDASTVFEGAKKATVPFEVEIVQLPLPAPGERWYDAALIKPSEAAISAGVPYQVYQRSANKEWAIDFLRYMTSYSVNQKFNQLSGWLPCIIGTSPVPRMDPFIPDAVGAIPAYGIDLRHRVNSYVRMGYEGQIELLIGGEATVDEVIERVGNRLSNEHNGIPRLYSESDRLERDITRGMERLMAVQDLRHLILNNNDLAGATGAADAEMKYRLLLFNSLKQLGATRTRSAWSRTHSDEPFPEF</sequence>
<organism evidence="2 3">
    <name type="scientific">Mucisphaera calidilacus</name>
    <dbReference type="NCBI Taxonomy" id="2527982"/>
    <lineage>
        <taxon>Bacteria</taxon>
        <taxon>Pseudomonadati</taxon>
        <taxon>Planctomycetota</taxon>
        <taxon>Phycisphaerae</taxon>
        <taxon>Phycisphaerales</taxon>
        <taxon>Phycisphaeraceae</taxon>
        <taxon>Mucisphaera</taxon>
    </lineage>
</organism>
<feature type="transmembrane region" description="Helical" evidence="1">
    <location>
        <begin position="12"/>
        <end position="31"/>
    </location>
</feature>
<proteinExistence type="predicted"/>
<dbReference type="Proteomes" id="UP000320386">
    <property type="component" value="Chromosome"/>
</dbReference>
<dbReference type="SUPFAM" id="SSF53850">
    <property type="entry name" value="Periplasmic binding protein-like II"/>
    <property type="match status" value="1"/>
</dbReference>